<dbReference type="PANTHER" id="PTHR44227">
    <property type="match status" value="1"/>
</dbReference>
<dbReference type="SUPFAM" id="SSF48452">
    <property type="entry name" value="TPR-like"/>
    <property type="match status" value="5"/>
</dbReference>
<dbReference type="Pfam" id="PF13432">
    <property type="entry name" value="TPR_16"/>
    <property type="match status" value="2"/>
</dbReference>
<protein>
    <recommendedName>
        <fullName evidence="4">Peptidase C39-like domain-containing protein</fullName>
    </recommendedName>
</protein>
<reference evidence="5 6" key="1">
    <citation type="submission" date="2018-01" db="EMBL/GenBank/DDBJ databases">
        <title>Whole genome analyses suggest that Burkholderia sensu lato contains two further novel genera in the rhizoxinica-symbiotica group Mycetohabitans gen. nov., and Trinickia gen. nov.: implications for the evolution of diazotrophy and nodulation in the Burkholderiaceae.</title>
        <authorList>
            <person name="Estrada-de los Santos P."/>
            <person name="Palmer M."/>
            <person name="Chavez-Ramirez B."/>
            <person name="Beukes C."/>
            <person name="Steenkamp E.T."/>
            <person name="Hirsch A.M."/>
            <person name="Manyaka P."/>
            <person name="Maluk M."/>
            <person name="Lafos M."/>
            <person name="Crook M."/>
            <person name="Gross E."/>
            <person name="Simon M.F."/>
            <person name="Bueno dos Reis Junior F."/>
            <person name="Poole P.S."/>
            <person name="Venter S.N."/>
            <person name="James E.K."/>
        </authorList>
    </citation>
    <scope>NUCLEOTIDE SEQUENCE [LARGE SCALE GENOMIC DNA]</scope>
    <source>
        <strain evidence="5 6">GIMN1.004</strain>
    </source>
</reference>
<dbReference type="PANTHER" id="PTHR44227:SF3">
    <property type="entry name" value="PROTEIN O-MANNOSYL-TRANSFERASE TMTC4"/>
    <property type="match status" value="1"/>
</dbReference>
<dbReference type="InterPro" id="IPR011990">
    <property type="entry name" value="TPR-like_helical_dom_sf"/>
</dbReference>
<dbReference type="GO" id="GO:0030968">
    <property type="term" value="P:endoplasmic reticulum unfolded protein response"/>
    <property type="evidence" value="ECO:0007669"/>
    <property type="project" value="TreeGrafter"/>
</dbReference>
<keyword evidence="6" id="KW-1185">Reference proteome</keyword>
<name>A0A2N7VLP3_9BURK</name>
<proteinExistence type="predicted"/>
<dbReference type="Pfam" id="PF13181">
    <property type="entry name" value="TPR_8"/>
    <property type="match status" value="1"/>
</dbReference>
<organism evidence="5 6">
    <name type="scientific">Trinickia dabaoshanensis</name>
    <dbReference type="NCBI Taxonomy" id="564714"/>
    <lineage>
        <taxon>Bacteria</taxon>
        <taxon>Pseudomonadati</taxon>
        <taxon>Pseudomonadota</taxon>
        <taxon>Betaproteobacteria</taxon>
        <taxon>Burkholderiales</taxon>
        <taxon>Burkholderiaceae</taxon>
        <taxon>Trinickia</taxon>
    </lineage>
</organism>
<dbReference type="Gene3D" id="3.90.70.10">
    <property type="entry name" value="Cysteine proteinases"/>
    <property type="match status" value="1"/>
</dbReference>
<comment type="caution">
    <text evidence="5">The sequence shown here is derived from an EMBL/GenBank/DDBJ whole genome shotgun (WGS) entry which is preliminary data.</text>
</comment>
<gene>
    <name evidence="5" type="ORF">C0Z18_17605</name>
</gene>
<dbReference type="Pfam" id="PF13529">
    <property type="entry name" value="Peptidase_C39_2"/>
    <property type="match status" value="1"/>
</dbReference>
<dbReference type="SMART" id="SM00028">
    <property type="entry name" value="TPR"/>
    <property type="match status" value="7"/>
</dbReference>
<dbReference type="EMBL" id="PNYA01000016">
    <property type="protein sequence ID" value="PMS18056.1"/>
    <property type="molecule type" value="Genomic_DNA"/>
</dbReference>
<dbReference type="InterPro" id="IPR052346">
    <property type="entry name" value="O-mannosyl-transferase_TMTC"/>
</dbReference>
<sequence length="1657" mass="186590">MHDNASFAYNGSGDMSAVLTPDVFDEVKRLADSGNSYSALPLLDALAGETRVEAQTLRSRVIRHLGNDRRAKAIDLLVWRAHPHHPEAMVAYLRGFSERRGLYRAWQWAKSIRFPEDAPADCAADWHALRASMAVALRDADTAERLFAQARSLVPDDPWIRVQQAYGLAGLDRYDEAIDVAREAMSLAADYRAAVQALAHFLSLKARDEEAIGLLEQASLRMRSADVEMQLAGFLTEQSRFDDAARALQRAREFSPLADTQRRRWLDQQSATNLLARGRFEEAIPLCKKLGDPFHVGIAERLEPIIRGAAARPRRVLLDVEFVRQHHMTCSPATLAALSHYWGREAEHVEIAEQICYNGTPTSSERAWAERNGFVAKEFTVNWEVATRLVDAGLPFALTTRFTNSGHTQAVVGYDEARRTLLIRDPTHRVHAEFSANELFESLRANGPRGMVVLPPGQVHRLEGIALPDADRWNDHYAVVAALDQHDRDAANEVAQRQQQTDPDHWLTLWSLRSLAAYDGDGAQSVALTQRLVEQFGERPELLWQLQQAMGQAATRPEMLKVCEHAVRRYPYDFALRAQLAFVCLDDVRESKRAETHLTFALRVNPVDAPNWRAMADVLWQSGERREALEHYRIASCLGETTEDMAAAYSAACRLLGESGRAIEWLRRREARLGGKSSAPAMTCFKELELLERAPEAFELIEQARLRRPEDDVLRLFCAQKYLQYGALEKAHAALSEAAGRVRHADRLRVEALFARHEGRLGDAWFSIARACEQEPVRVDLQTLAVDILSQREGRSAALDYLRDVCAKHRTLIGMHALLLRSLPADALQERETVLRHVLSLNERNAYMWRELADNLCRQQRLPEAWDAANRSLEQAPQDASTHSVLASLHFAANEIEAGQARCRDALRCSIEQAYAFNMLVRSCTSHEGRLEALEYIEAQLREQVVRGDAPLLFQTVAKFAYSPDELESRLRALRDERPELWQTWLALVLQLIDTGKLEAGRQLIDEALERFSLTPRLHYERARVAAIQGRSDDALDAVRRTLQLSPAWSMAIQLYVDLALNDPALLESALALLDSPLSRSDESADCQALRARVLWQMNERERALATIESALLQWPRHAQAWRLQGAYARARCEPDRIRRVAQQVLERHPYDIESRIRLAETARSLADALSELDRAAQIEPMNQTVYIARLDALLRHRAFDEAMKAVEDAPWGAHTPTSIRRYRPRILWQSGQSAEAIASMRALLQQESADSSLWQELVDWLNATPQVDDYMAAARELVRLAPGLAIAHGHMGHAYRKKGETELAIQSLRTAMELDADYAFAPFALTDLLLDTDWREAEPVLRVLRARFPGAPVALREIRYALASENLSTLDEALAEIVRVPIEQSDLFAEAAKRLKKGEGKRKLLDAIRTAFEAGRAGEAAISHWIEKEIDLSNPEETDNLSPYMDGESDPNDHFKIALVRCAAREGRGGLVWIVVERYSQALRANLRGWAQASYALVTCGQYARAVEWLHDWRRDDAPSWALDNLSLAMRELDMLDAAHEVALASHAKMPTGPQALIFLAADAALADDLDALRRYLALLRPTQLRPLHRASLDLVLGYGHAIDSGRIAPLSKAFAQVRALAKTDKWLSLLMKGLRARWAGRTSGLKRLLRLLILT</sequence>
<evidence type="ECO:0000313" key="5">
    <source>
        <dbReference type="EMBL" id="PMS18056.1"/>
    </source>
</evidence>
<dbReference type="PROSITE" id="PS50005">
    <property type="entry name" value="TPR"/>
    <property type="match status" value="1"/>
</dbReference>
<dbReference type="InterPro" id="IPR019734">
    <property type="entry name" value="TPR_rpt"/>
</dbReference>
<keyword evidence="1" id="KW-0677">Repeat</keyword>
<dbReference type="InterPro" id="IPR039564">
    <property type="entry name" value="Peptidase_C39-like"/>
</dbReference>
<feature type="domain" description="Peptidase C39-like" evidence="4">
    <location>
        <begin position="318"/>
        <end position="426"/>
    </location>
</feature>
<dbReference type="Proteomes" id="UP000235616">
    <property type="component" value="Unassembled WGS sequence"/>
</dbReference>
<accession>A0A2N7VLP3</accession>
<evidence type="ECO:0000313" key="6">
    <source>
        <dbReference type="Proteomes" id="UP000235616"/>
    </source>
</evidence>
<dbReference type="Gene3D" id="1.25.40.10">
    <property type="entry name" value="Tetratricopeptide repeat domain"/>
    <property type="match status" value="6"/>
</dbReference>
<evidence type="ECO:0000259" key="4">
    <source>
        <dbReference type="Pfam" id="PF13529"/>
    </source>
</evidence>
<dbReference type="GO" id="GO:0000030">
    <property type="term" value="F:mannosyltransferase activity"/>
    <property type="evidence" value="ECO:0007669"/>
    <property type="project" value="TreeGrafter"/>
</dbReference>
<evidence type="ECO:0000256" key="2">
    <source>
        <dbReference type="ARBA" id="ARBA00022803"/>
    </source>
</evidence>
<keyword evidence="2 3" id="KW-0802">TPR repeat</keyword>
<evidence type="ECO:0000256" key="1">
    <source>
        <dbReference type="ARBA" id="ARBA00022737"/>
    </source>
</evidence>
<feature type="repeat" description="TPR" evidence="3">
    <location>
        <begin position="1286"/>
        <end position="1319"/>
    </location>
</feature>
<evidence type="ECO:0000256" key="3">
    <source>
        <dbReference type="PROSITE-ProRule" id="PRU00339"/>
    </source>
</evidence>
<dbReference type="GO" id="GO:0035269">
    <property type="term" value="P:protein O-linked glycosylation via mannose"/>
    <property type="evidence" value="ECO:0007669"/>
    <property type="project" value="TreeGrafter"/>
</dbReference>